<dbReference type="EnsemblMetazoa" id="ACOM029038-RA">
    <property type="protein sequence ID" value="ACOM029038-PA.1"/>
    <property type="gene ID" value="ACOM029038"/>
</dbReference>
<protein>
    <submittedName>
        <fullName evidence="1">Uncharacterized protein</fullName>
    </submittedName>
</protein>
<dbReference type="VEuPathDB" id="VectorBase:ACON2_038535"/>
<proteinExistence type="predicted"/>
<name>A0A8W7PCD8_ANOCL</name>
<reference evidence="1" key="1">
    <citation type="submission" date="2022-08" db="UniProtKB">
        <authorList>
            <consortium name="EnsemblMetazoa"/>
        </authorList>
    </citation>
    <scope>IDENTIFICATION</scope>
</reference>
<dbReference type="AlphaFoldDB" id="A0A8W7PCD8"/>
<organism evidence="1">
    <name type="scientific">Anopheles coluzzii</name>
    <name type="common">African malaria mosquito</name>
    <dbReference type="NCBI Taxonomy" id="1518534"/>
    <lineage>
        <taxon>Eukaryota</taxon>
        <taxon>Metazoa</taxon>
        <taxon>Ecdysozoa</taxon>
        <taxon>Arthropoda</taxon>
        <taxon>Hexapoda</taxon>
        <taxon>Insecta</taxon>
        <taxon>Pterygota</taxon>
        <taxon>Neoptera</taxon>
        <taxon>Endopterygota</taxon>
        <taxon>Diptera</taxon>
        <taxon>Nematocera</taxon>
        <taxon>Culicoidea</taxon>
        <taxon>Culicidae</taxon>
        <taxon>Anophelinae</taxon>
        <taxon>Anopheles</taxon>
    </lineage>
</organism>
<accession>A0A8W7PCD8</accession>
<evidence type="ECO:0000313" key="1">
    <source>
        <dbReference type="EnsemblMetazoa" id="ACOM029038-PA.1"/>
    </source>
</evidence>
<dbReference type="Proteomes" id="UP000075882">
    <property type="component" value="Unassembled WGS sequence"/>
</dbReference>
<sequence length="164" mass="18558">MFHLQKLHEQFEQLVLNVEHCLRQGQWDGTRYKIVREAHRMACMLANSWTELIVDELPEALVLPFDELLHGLPTADWPGTTGTVKPTGGSVELLDQAALLGVWHYEHPEAATKQLAPLIATLLQVAKFQSMYELRNVPPYHRQTAGPQPPDCAAPVKRFIQRCS</sequence>